<sequence length="356" mass="40669">MRGYEVKEKRTTKIDIAQKLNLSIATVDRVFNNRGSVSPRTRELVLEAARELNYIPNKNAKYLSKKVRCNIGISYLLPEWFGSQVERGIQQAYEEFRDFGMQLIISKDALDEKEQIRKIREMLPEIDALAVAPWEPGTEFSDFINSLIDSGIPVVTFNNDMPLSRRLMYVGSDYVVAGRCAGQLMDAFLEHRGEAGIVIRSEHLTNMGQRVAGFRNYLSENSGIRAQGPFKVHGNMESVAEQVKEILVRYPQMRGIFVASDNLVRVADALKALGEEEKVSLVGYDLNEEHAELLREGRVRSVICQEPYRQGYEPVKVLFDYLMEGRLPVQNEIITKMEIVMRENLEGYYKEMKGDV</sequence>
<dbReference type="PANTHER" id="PTHR30146">
    <property type="entry name" value="LACI-RELATED TRANSCRIPTIONAL REPRESSOR"/>
    <property type="match status" value="1"/>
</dbReference>
<dbReference type="InterPro" id="IPR028082">
    <property type="entry name" value="Peripla_BP_I"/>
</dbReference>
<dbReference type="Pfam" id="PF13407">
    <property type="entry name" value="Peripla_BP_4"/>
    <property type="match status" value="1"/>
</dbReference>
<protein>
    <submittedName>
        <fullName evidence="5">LacI family transcriptional regulator</fullName>
    </submittedName>
</protein>
<dbReference type="PANTHER" id="PTHR30146:SF109">
    <property type="entry name" value="HTH-TYPE TRANSCRIPTIONAL REGULATOR GALS"/>
    <property type="match status" value="1"/>
</dbReference>
<evidence type="ECO:0000313" key="6">
    <source>
        <dbReference type="Proteomes" id="UP000245412"/>
    </source>
</evidence>
<dbReference type="InterPro" id="IPR000843">
    <property type="entry name" value="HTH_LacI"/>
</dbReference>
<dbReference type="SMART" id="SM00354">
    <property type="entry name" value="HTH_LACI"/>
    <property type="match status" value="1"/>
</dbReference>
<dbReference type="Proteomes" id="UP000245412">
    <property type="component" value="Unassembled WGS sequence"/>
</dbReference>
<dbReference type="Pfam" id="PF00356">
    <property type="entry name" value="LacI"/>
    <property type="match status" value="1"/>
</dbReference>
<dbReference type="AlphaFoldDB" id="A0AB73SZB0"/>
<dbReference type="InterPro" id="IPR025997">
    <property type="entry name" value="SBP_2_dom"/>
</dbReference>
<dbReference type="InterPro" id="IPR010982">
    <property type="entry name" value="Lambda_DNA-bd_dom_sf"/>
</dbReference>
<dbReference type="Gene3D" id="1.10.260.40">
    <property type="entry name" value="lambda repressor-like DNA-binding domains"/>
    <property type="match status" value="1"/>
</dbReference>
<evidence type="ECO:0000256" key="1">
    <source>
        <dbReference type="ARBA" id="ARBA00023015"/>
    </source>
</evidence>
<proteinExistence type="predicted"/>
<dbReference type="CDD" id="cd01392">
    <property type="entry name" value="HTH_LacI"/>
    <property type="match status" value="1"/>
</dbReference>
<accession>A0AB73SZB0</accession>
<dbReference type="GO" id="GO:0003700">
    <property type="term" value="F:DNA-binding transcription factor activity"/>
    <property type="evidence" value="ECO:0007669"/>
    <property type="project" value="TreeGrafter"/>
</dbReference>
<comment type="caution">
    <text evidence="5">The sequence shown here is derived from an EMBL/GenBank/DDBJ whole genome shotgun (WGS) entry which is preliminary data.</text>
</comment>
<feature type="domain" description="HTH lacI-type" evidence="4">
    <location>
        <begin position="15"/>
        <end position="65"/>
    </location>
</feature>
<dbReference type="SUPFAM" id="SSF53822">
    <property type="entry name" value="Periplasmic binding protein-like I"/>
    <property type="match status" value="1"/>
</dbReference>
<dbReference type="CDD" id="cd06307">
    <property type="entry name" value="PBP1_sugar_binding"/>
    <property type="match status" value="1"/>
</dbReference>
<gene>
    <name evidence="5" type="ORF">C7383_11686</name>
</gene>
<keyword evidence="3" id="KW-0804">Transcription</keyword>
<dbReference type="SUPFAM" id="SSF47413">
    <property type="entry name" value="lambda repressor-like DNA-binding domains"/>
    <property type="match status" value="1"/>
</dbReference>
<dbReference type="PROSITE" id="PS50932">
    <property type="entry name" value="HTH_LACI_2"/>
    <property type="match status" value="1"/>
</dbReference>
<dbReference type="Gene3D" id="3.40.50.2300">
    <property type="match status" value="2"/>
</dbReference>
<reference evidence="5 6" key="1">
    <citation type="submission" date="2018-05" db="EMBL/GenBank/DDBJ databases">
        <authorList>
            <person name="Goeker M."/>
            <person name="Huntemann M."/>
            <person name="Clum A."/>
            <person name="Pillay M."/>
            <person name="Palaniappan K."/>
            <person name="Varghese N."/>
            <person name="Mikhailova N."/>
            <person name="Stamatis D."/>
            <person name="Reddy T."/>
            <person name="Daum C."/>
            <person name="Shapiro N."/>
            <person name="Ivanova N."/>
            <person name="Kyrpides N."/>
            <person name="Woyke T."/>
        </authorList>
    </citation>
    <scope>NUCLEOTIDE SEQUENCE [LARGE SCALE GENOMIC DNA]</scope>
    <source>
        <strain evidence="5 6">DSM 26524</strain>
    </source>
</reference>
<dbReference type="EMBL" id="QGGY01000016">
    <property type="protein sequence ID" value="PWJ72772.1"/>
    <property type="molecule type" value="Genomic_DNA"/>
</dbReference>
<evidence type="ECO:0000259" key="4">
    <source>
        <dbReference type="PROSITE" id="PS50932"/>
    </source>
</evidence>
<dbReference type="GO" id="GO:0000976">
    <property type="term" value="F:transcription cis-regulatory region binding"/>
    <property type="evidence" value="ECO:0007669"/>
    <property type="project" value="TreeGrafter"/>
</dbReference>
<organism evidence="5 6">
    <name type="scientific">Murimonas intestini</name>
    <dbReference type="NCBI Taxonomy" id="1337051"/>
    <lineage>
        <taxon>Bacteria</taxon>
        <taxon>Bacillati</taxon>
        <taxon>Bacillota</taxon>
        <taxon>Clostridia</taxon>
        <taxon>Lachnospirales</taxon>
        <taxon>Lachnospiraceae</taxon>
        <taxon>Murimonas</taxon>
    </lineage>
</organism>
<keyword evidence="2" id="KW-0238">DNA-binding</keyword>
<evidence type="ECO:0000256" key="2">
    <source>
        <dbReference type="ARBA" id="ARBA00023125"/>
    </source>
</evidence>
<name>A0AB73SZB0_9FIRM</name>
<keyword evidence="1" id="KW-0805">Transcription regulation</keyword>
<keyword evidence="6" id="KW-1185">Reference proteome</keyword>
<evidence type="ECO:0000313" key="5">
    <source>
        <dbReference type="EMBL" id="PWJ72772.1"/>
    </source>
</evidence>
<evidence type="ECO:0000256" key="3">
    <source>
        <dbReference type="ARBA" id="ARBA00023163"/>
    </source>
</evidence>